<feature type="compositionally biased region" description="Low complexity" evidence="12">
    <location>
        <begin position="641"/>
        <end position="657"/>
    </location>
</feature>
<dbReference type="GO" id="GO:0030897">
    <property type="term" value="C:HOPS complex"/>
    <property type="evidence" value="ECO:0007669"/>
    <property type="project" value="UniProtKB-UniRule"/>
</dbReference>
<evidence type="ECO:0000256" key="6">
    <source>
        <dbReference type="ARBA" id="ARBA00022927"/>
    </source>
</evidence>
<feature type="compositionally biased region" description="Low complexity" evidence="12">
    <location>
        <begin position="751"/>
        <end position="760"/>
    </location>
</feature>
<keyword evidence="3" id="KW-0479">Metal-binding</keyword>
<evidence type="ECO:0000256" key="12">
    <source>
        <dbReference type="SAM" id="MobiDB-lite"/>
    </source>
</evidence>
<evidence type="ECO:0000256" key="2">
    <source>
        <dbReference type="ARBA" id="ARBA00022448"/>
    </source>
</evidence>
<dbReference type="GO" id="GO:0000329">
    <property type="term" value="C:fungal-type vacuole membrane"/>
    <property type="evidence" value="ECO:0007669"/>
    <property type="project" value="UniProtKB-UniRule"/>
</dbReference>
<evidence type="ECO:0000256" key="8">
    <source>
        <dbReference type="ARBA" id="ARBA00029433"/>
    </source>
</evidence>
<dbReference type="GO" id="GO:0008270">
    <property type="term" value="F:zinc ion binding"/>
    <property type="evidence" value="ECO:0007669"/>
    <property type="project" value="UniProtKB-KW"/>
</dbReference>
<keyword evidence="9" id="KW-0833">Ubl conjugation pathway</keyword>
<dbReference type="InterPro" id="IPR016528">
    <property type="entry name" value="VPS11"/>
</dbReference>
<dbReference type="GO" id="GO:0006904">
    <property type="term" value="P:vesicle docking involved in exocytosis"/>
    <property type="evidence" value="ECO:0007669"/>
    <property type="project" value="TreeGrafter"/>
</dbReference>
<dbReference type="InterPro" id="IPR015943">
    <property type="entry name" value="WD40/YVTN_repeat-like_dom_sf"/>
</dbReference>
<dbReference type="GO" id="GO:0006886">
    <property type="term" value="P:intracellular protein transport"/>
    <property type="evidence" value="ECO:0007669"/>
    <property type="project" value="UniProtKB-UniRule"/>
</dbReference>
<keyword evidence="9" id="KW-0926">Vacuole</keyword>
<feature type="repeat" description="CHCR" evidence="11">
    <location>
        <begin position="435"/>
        <end position="597"/>
    </location>
</feature>
<comment type="similarity">
    <text evidence="1 9">Belongs to the VPS11 family.</text>
</comment>
<dbReference type="InterPro" id="IPR057307">
    <property type="entry name" value="PEP5_VPS11_N"/>
</dbReference>
<dbReference type="PANTHER" id="PTHR23323:SF24">
    <property type="entry name" value="VACUOLAR PROTEIN SORTING-ASSOCIATED PROTEIN 11 HOMOLOG"/>
    <property type="match status" value="1"/>
</dbReference>
<proteinExistence type="inferred from homology"/>
<dbReference type="PROSITE" id="PS50089">
    <property type="entry name" value="ZF_RING_2"/>
    <property type="match status" value="1"/>
</dbReference>
<dbReference type="Pfam" id="PF23341">
    <property type="entry name" value="PEP5_VPS11_N"/>
    <property type="match status" value="1"/>
</dbReference>
<dbReference type="CDD" id="cd16688">
    <property type="entry name" value="RING-H2_Vps11"/>
    <property type="match status" value="1"/>
</dbReference>
<accession>A0A9P5MMA7</accession>
<evidence type="ECO:0000256" key="10">
    <source>
        <dbReference type="PROSITE-ProRule" id="PRU00175"/>
    </source>
</evidence>
<dbReference type="PIRSF" id="PIRSF007860">
    <property type="entry name" value="VPS11"/>
    <property type="match status" value="1"/>
</dbReference>
<keyword evidence="6 9" id="KW-0653">Protein transport</keyword>
<name>A0A9P5MMA7_9AGAM</name>
<keyword evidence="9" id="KW-0808">Transferase</keyword>
<dbReference type="AlphaFoldDB" id="A0A9P5MMA7"/>
<dbReference type="PANTHER" id="PTHR23323">
    <property type="entry name" value="VACUOLAR PROTEIN SORTING-ASSOCIATED PROTEIN"/>
    <property type="match status" value="1"/>
</dbReference>
<organism evidence="14 15">
    <name type="scientific">Russula ochroleuca</name>
    <dbReference type="NCBI Taxonomy" id="152965"/>
    <lineage>
        <taxon>Eukaryota</taxon>
        <taxon>Fungi</taxon>
        <taxon>Dikarya</taxon>
        <taxon>Basidiomycota</taxon>
        <taxon>Agaricomycotina</taxon>
        <taxon>Agaricomycetes</taxon>
        <taxon>Russulales</taxon>
        <taxon>Russulaceae</taxon>
        <taxon>Russula</taxon>
    </lineage>
</organism>
<dbReference type="GO" id="GO:0061630">
    <property type="term" value="F:ubiquitin protein ligase activity"/>
    <property type="evidence" value="ECO:0007669"/>
    <property type="project" value="UniProtKB-EC"/>
</dbReference>
<comment type="caution">
    <text evidence="14">The sequence shown here is derived from an EMBL/GenBank/DDBJ whole genome shotgun (WGS) entry which is preliminary data.</text>
</comment>
<dbReference type="GO" id="GO:0007032">
    <property type="term" value="P:endosome organization"/>
    <property type="evidence" value="ECO:0007669"/>
    <property type="project" value="TreeGrafter"/>
</dbReference>
<evidence type="ECO:0000256" key="4">
    <source>
        <dbReference type="ARBA" id="ARBA00022771"/>
    </source>
</evidence>
<reference evidence="14" key="1">
    <citation type="submission" date="2019-10" db="EMBL/GenBank/DDBJ databases">
        <authorList>
            <consortium name="DOE Joint Genome Institute"/>
            <person name="Kuo A."/>
            <person name="Miyauchi S."/>
            <person name="Kiss E."/>
            <person name="Drula E."/>
            <person name="Kohler A."/>
            <person name="Sanchez-Garcia M."/>
            <person name="Andreopoulos B."/>
            <person name="Barry K.W."/>
            <person name="Bonito G."/>
            <person name="Buee M."/>
            <person name="Carver A."/>
            <person name="Chen C."/>
            <person name="Cichocki N."/>
            <person name="Clum A."/>
            <person name="Culley D."/>
            <person name="Crous P.W."/>
            <person name="Fauchery L."/>
            <person name="Girlanda M."/>
            <person name="Hayes R."/>
            <person name="Keri Z."/>
            <person name="LaButti K."/>
            <person name="Lipzen A."/>
            <person name="Lombard V."/>
            <person name="Magnuson J."/>
            <person name="Maillard F."/>
            <person name="Morin E."/>
            <person name="Murat C."/>
            <person name="Nolan M."/>
            <person name="Ohm R."/>
            <person name="Pangilinan J."/>
            <person name="Pereira M."/>
            <person name="Perotto S."/>
            <person name="Peter M."/>
            <person name="Riley R."/>
            <person name="Sitrit Y."/>
            <person name="Stielow B."/>
            <person name="Szollosi G."/>
            <person name="Zifcakova L."/>
            <person name="Stursova M."/>
            <person name="Spatafora J.W."/>
            <person name="Tedersoo L."/>
            <person name="Vaario L.-M."/>
            <person name="Yamada A."/>
            <person name="Yan M."/>
            <person name="Wang P."/>
            <person name="Xu J."/>
            <person name="Bruns T."/>
            <person name="Baldrian P."/>
            <person name="Vilgalys R."/>
            <person name="Henrissat B."/>
            <person name="Grigoriev I.V."/>
            <person name="Hibbett D."/>
            <person name="Nagy L.G."/>
            <person name="Martin F.M."/>
        </authorList>
    </citation>
    <scope>NUCLEOTIDE SEQUENCE</scope>
    <source>
        <strain evidence="14">Prilba</strain>
    </source>
</reference>
<dbReference type="GO" id="GO:0048284">
    <property type="term" value="P:organelle fusion"/>
    <property type="evidence" value="ECO:0007669"/>
    <property type="project" value="TreeGrafter"/>
</dbReference>
<evidence type="ECO:0000313" key="15">
    <source>
        <dbReference type="Proteomes" id="UP000759537"/>
    </source>
</evidence>
<dbReference type="Pfam" id="PF17122">
    <property type="entry name" value="zf-C3H2C3"/>
    <property type="match status" value="1"/>
</dbReference>
<dbReference type="GO" id="GO:0030674">
    <property type="term" value="F:protein-macromolecule adaptor activity"/>
    <property type="evidence" value="ECO:0007669"/>
    <property type="project" value="TreeGrafter"/>
</dbReference>
<keyword evidence="2 9" id="KW-0813">Transport</keyword>
<comment type="subcellular location">
    <subcellularLocation>
        <location evidence="8">Endomembrane system</location>
        <topology evidence="8">Peripheral membrane protein</topology>
        <orientation evidence="8">Cytoplasmic side</orientation>
    </subcellularLocation>
    <subcellularLocation>
        <location evidence="9">Vacuole membrane</location>
        <topology evidence="9">Peripheral membrane protein</topology>
        <orientation evidence="9">Cytoplasmic side</orientation>
    </subcellularLocation>
</comment>
<dbReference type="Gene3D" id="2.130.10.10">
    <property type="entry name" value="YVTN repeat-like/Quinoprotein amine dehydrogenase"/>
    <property type="match status" value="1"/>
</dbReference>
<dbReference type="InterPro" id="IPR057308">
    <property type="entry name" value="CHCR_PEP5_VPS11"/>
</dbReference>
<gene>
    <name evidence="14" type="ORF">DFH94DRAFT_795680</name>
</gene>
<dbReference type="Pfam" id="PF12451">
    <property type="entry name" value="VPS11_C"/>
    <property type="match status" value="1"/>
</dbReference>
<dbReference type="EMBL" id="WHVB01000025">
    <property type="protein sequence ID" value="KAF8470426.1"/>
    <property type="molecule type" value="Genomic_DNA"/>
</dbReference>
<dbReference type="EC" id="2.3.2.27" evidence="9"/>
<sequence length="1069" mass="116653">MLSPSTPSKPSASSTTFAPGWRQFPFFDVVPVKDAHDLAESPHILRVGTSISTVTSSAYGVVVADMHGSVHVLDKQFEPVSSWVAHVGGRVLHMAERRGYLVTLGEEDGVRNPLLKIWHLEKTDKSGAPTLLRSTKVQTSNRPHPVTSIALSAGLEFLAIGLGDGTVILYRHLDQSVLSGSTSLTAVSKPRTVHESPTEPVTAVGFREPTDETPAMYLFIATTNRVLVYQASGRGSGGAASEVHEAGAALGCAVMDWKAHDMVVARDEAIYICGAENRGSSYAYEGPKTSVHTHLNYLVIVSPPLTANATSASATIRGFAARNVGASGTEVTKVTVFDLENKFVAHTEAFTVGVREVFSQWGSIYVLSNDGKLSCLQEKPTATKLDMLYRRGYYVLALDIAKTQQMSKESVADIHRQYGDYLYAKPDYDAAMQQYLQTIGYVQPSYVIRKCLDAQRIHNLVTYLQELHSLGVANSDHTTLLLNTYTKLKDAARLDNFIKTESKRGSSGATSEGGTDELPFDLDTAIRVCRQAGYFEHAAYLAKRWSRHEDYLRIQIEDTGNFNEALSYLRHLGPEVTENNLARYGRAMVAALPDETTQLLIEICTGPDSLISEPDTLPTPSKPTGGGSYLSYLALRGPAASTSTPAPASPISATDPPVSSGASVRTARPTERAPRRESTLDGSQGPSPPSTLHGAPAPRPVKRPSPRLYFANFVGHRVHLLVFLEAVALRRWGQSVDEPKDGAAGLGGDGDASTTEDAAEAADQQAVWNTLLELYLTLASAAGDGARADALREKALQLLRAADRLPYDPMHALILCATRSFTPGLVLLWERLGMHEDVLRFWMEQDRQGIAGAGTEVMRCLAEYGEEAPQLYKLALRFFTSAPELVSRHSLDLAEVLRVVEERKILPPLGVVQILSRNEVASVGLVKEWLLARIRTAGEEVHTDEQLTASYRLETATKLKQVEELSDPDQPRLFHAPQCSQCGGPLDLPSVHFMCKHSFHQRCLGDHDTECPLCVRAHGVIQEVRRNNERLADKHDLFLADVKENGFRAVAAAFGRGVLNRPRIGDIVT</sequence>
<evidence type="ECO:0000256" key="1">
    <source>
        <dbReference type="ARBA" id="ARBA00007070"/>
    </source>
</evidence>
<feature type="region of interest" description="Disordered" evidence="12">
    <location>
        <begin position="641"/>
        <end position="700"/>
    </location>
</feature>
<dbReference type="PROSITE" id="PS50236">
    <property type="entry name" value="CHCR"/>
    <property type="match status" value="1"/>
</dbReference>
<feature type="region of interest" description="Disordered" evidence="12">
    <location>
        <begin position="737"/>
        <end position="760"/>
    </location>
</feature>
<dbReference type="Pfam" id="PF23356">
    <property type="entry name" value="TPR_PEP5_VPS11"/>
    <property type="match status" value="2"/>
</dbReference>
<evidence type="ECO:0000259" key="13">
    <source>
        <dbReference type="PROSITE" id="PS50089"/>
    </source>
</evidence>
<dbReference type="SUPFAM" id="SSF57850">
    <property type="entry name" value="RING/U-box"/>
    <property type="match status" value="1"/>
</dbReference>
<dbReference type="GO" id="GO:0033263">
    <property type="term" value="C:CORVET complex"/>
    <property type="evidence" value="ECO:0007669"/>
    <property type="project" value="UniProtKB-UniRule"/>
</dbReference>
<dbReference type="InterPro" id="IPR024763">
    <property type="entry name" value="VPS11_C"/>
</dbReference>
<dbReference type="InterPro" id="IPR001841">
    <property type="entry name" value="Znf_RING"/>
</dbReference>
<dbReference type="Proteomes" id="UP000759537">
    <property type="component" value="Unassembled WGS sequence"/>
</dbReference>
<feature type="compositionally biased region" description="Basic and acidic residues" evidence="12">
    <location>
        <begin position="668"/>
        <end position="679"/>
    </location>
</feature>
<comment type="subunit">
    <text evidence="9">Component of the homotypic vacuole fusion and vacuole protein sorting (HOPS) complex. Component of the class C core vacuole/endosome tethering (CORVET) complex.</text>
</comment>
<keyword evidence="5" id="KW-0862">Zinc</keyword>
<dbReference type="SUPFAM" id="SSF50978">
    <property type="entry name" value="WD40 repeat-like"/>
    <property type="match status" value="1"/>
</dbReference>
<dbReference type="InterPro" id="IPR036322">
    <property type="entry name" value="WD40_repeat_dom_sf"/>
</dbReference>
<evidence type="ECO:0000256" key="11">
    <source>
        <dbReference type="PROSITE-ProRule" id="PRU01006"/>
    </source>
</evidence>
<reference evidence="14" key="2">
    <citation type="journal article" date="2020" name="Nat. Commun.">
        <title>Large-scale genome sequencing of mycorrhizal fungi provides insights into the early evolution of symbiotic traits.</title>
        <authorList>
            <person name="Miyauchi S."/>
            <person name="Kiss E."/>
            <person name="Kuo A."/>
            <person name="Drula E."/>
            <person name="Kohler A."/>
            <person name="Sanchez-Garcia M."/>
            <person name="Morin E."/>
            <person name="Andreopoulos B."/>
            <person name="Barry K.W."/>
            <person name="Bonito G."/>
            <person name="Buee M."/>
            <person name="Carver A."/>
            <person name="Chen C."/>
            <person name="Cichocki N."/>
            <person name="Clum A."/>
            <person name="Culley D."/>
            <person name="Crous P.W."/>
            <person name="Fauchery L."/>
            <person name="Girlanda M."/>
            <person name="Hayes R.D."/>
            <person name="Keri Z."/>
            <person name="LaButti K."/>
            <person name="Lipzen A."/>
            <person name="Lombard V."/>
            <person name="Magnuson J."/>
            <person name="Maillard F."/>
            <person name="Murat C."/>
            <person name="Nolan M."/>
            <person name="Ohm R.A."/>
            <person name="Pangilinan J."/>
            <person name="Pereira M.F."/>
            <person name="Perotto S."/>
            <person name="Peter M."/>
            <person name="Pfister S."/>
            <person name="Riley R."/>
            <person name="Sitrit Y."/>
            <person name="Stielow J.B."/>
            <person name="Szollosi G."/>
            <person name="Zifcakova L."/>
            <person name="Stursova M."/>
            <person name="Spatafora J.W."/>
            <person name="Tedersoo L."/>
            <person name="Vaario L.M."/>
            <person name="Yamada A."/>
            <person name="Yan M."/>
            <person name="Wang P."/>
            <person name="Xu J."/>
            <person name="Bruns T."/>
            <person name="Baldrian P."/>
            <person name="Vilgalys R."/>
            <person name="Dunand C."/>
            <person name="Henrissat B."/>
            <person name="Grigoriev I.V."/>
            <person name="Hibbett D."/>
            <person name="Nagy L.G."/>
            <person name="Martin F.M."/>
        </authorList>
    </citation>
    <scope>NUCLEOTIDE SEQUENCE</scope>
    <source>
        <strain evidence="14">Prilba</strain>
    </source>
</reference>
<dbReference type="OrthoDB" id="26184at2759"/>
<protein>
    <recommendedName>
        <fullName evidence="9">E3 ubiquitin-protein ligase PEP5</fullName>
        <ecNumber evidence="9">2.3.2.27</ecNumber>
    </recommendedName>
</protein>
<feature type="domain" description="RING-type" evidence="13">
    <location>
        <begin position="979"/>
        <end position="1014"/>
    </location>
</feature>
<evidence type="ECO:0000256" key="9">
    <source>
        <dbReference type="PIRNR" id="PIRNR007860"/>
    </source>
</evidence>
<evidence type="ECO:0000256" key="7">
    <source>
        <dbReference type="ARBA" id="ARBA00023136"/>
    </source>
</evidence>
<keyword evidence="15" id="KW-1185">Reference proteome</keyword>
<keyword evidence="7 9" id="KW-0472">Membrane</keyword>
<dbReference type="InterPro" id="IPR000547">
    <property type="entry name" value="Clathrin_H-chain/VPS_repeat"/>
</dbReference>
<evidence type="ECO:0000256" key="5">
    <source>
        <dbReference type="ARBA" id="ARBA00022833"/>
    </source>
</evidence>
<keyword evidence="4 10" id="KW-0863">Zinc-finger</keyword>
<dbReference type="GO" id="GO:0007033">
    <property type="term" value="P:vacuole organization"/>
    <property type="evidence" value="ECO:0007669"/>
    <property type="project" value="TreeGrafter"/>
</dbReference>
<evidence type="ECO:0000256" key="3">
    <source>
        <dbReference type="ARBA" id="ARBA00022723"/>
    </source>
</evidence>
<evidence type="ECO:0000313" key="14">
    <source>
        <dbReference type="EMBL" id="KAF8470426.1"/>
    </source>
</evidence>
<comment type="catalytic activity">
    <reaction evidence="9">
        <text>S-ubiquitinyl-[E2 ubiquitin-conjugating enzyme]-L-cysteine + [acceptor protein]-L-lysine = [E2 ubiquitin-conjugating enzyme]-L-cysteine + N(6)-ubiquitinyl-[acceptor protein]-L-lysine.</text>
        <dbReference type="EC" id="2.3.2.27"/>
    </reaction>
</comment>